<dbReference type="PANTHER" id="PTHR33406">
    <property type="entry name" value="MEMBRANE PROTEIN MJ1562-RELATED"/>
    <property type="match status" value="1"/>
</dbReference>
<feature type="transmembrane region" description="Helical" evidence="6">
    <location>
        <begin position="271"/>
        <end position="289"/>
    </location>
</feature>
<dbReference type="InterPro" id="IPR041698">
    <property type="entry name" value="Methyltransf_25"/>
</dbReference>
<dbReference type="InterPro" id="IPR029063">
    <property type="entry name" value="SAM-dependent_MTases_sf"/>
</dbReference>
<dbReference type="Pfam" id="PF01553">
    <property type="entry name" value="Acyltransferase"/>
    <property type="match status" value="1"/>
</dbReference>
<feature type="transmembrane region" description="Helical" evidence="6">
    <location>
        <begin position="17"/>
        <end position="39"/>
    </location>
</feature>
<evidence type="ECO:0000256" key="4">
    <source>
        <dbReference type="ARBA" id="ARBA00022989"/>
    </source>
</evidence>
<dbReference type="RefSeq" id="WP_187257222.1">
    <property type="nucleotide sequence ID" value="NZ_JBHULF010000007.1"/>
</dbReference>
<keyword evidence="5 6" id="KW-0472">Membrane</keyword>
<accession>A0ABR7MBF5</accession>
<evidence type="ECO:0000256" key="1">
    <source>
        <dbReference type="ARBA" id="ARBA00004651"/>
    </source>
</evidence>
<evidence type="ECO:0000313" key="8">
    <source>
        <dbReference type="EMBL" id="MBC6491903.1"/>
    </source>
</evidence>
<keyword evidence="4 6" id="KW-1133">Transmembrane helix</keyword>
<feature type="transmembrane region" description="Helical" evidence="6">
    <location>
        <begin position="685"/>
        <end position="705"/>
    </location>
</feature>
<name>A0ABR7MBF5_9BACT</name>
<dbReference type="SUPFAM" id="SSF82866">
    <property type="entry name" value="Multidrug efflux transporter AcrB transmembrane domain"/>
    <property type="match status" value="2"/>
</dbReference>
<comment type="caution">
    <text evidence="8">The sequence shown here is derived from an EMBL/GenBank/DDBJ whole genome shotgun (WGS) entry which is preliminary data.</text>
</comment>
<dbReference type="Pfam" id="PF03176">
    <property type="entry name" value="MMPL"/>
    <property type="match status" value="2"/>
</dbReference>
<feature type="domain" description="Phospholipid/glycerol acyltransferase" evidence="7">
    <location>
        <begin position="895"/>
        <end position="1004"/>
    </location>
</feature>
<dbReference type="Gene3D" id="3.40.50.150">
    <property type="entry name" value="Vaccinia Virus protein VP39"/>
    <property type="match status" value="1"/>
</dbReference>
<comment type="subcellular location">
    <subcellularLocation>
        <location evidence="1">Cell membrane</location>
        <topology evidence="1">Multi-pass membrane protein</topology>
    </subcellularLocation>
</comment>
<gene>
    <name evidence="8" type="ORF">BC349_12645</name>
</gene>
<dbReference type="Pfam" id="PF13649">
    <property type="entry name" value="Methyltransf_25"/>
    <property type="match status" value="1"/>
</dbReference>
<evidence type="ECO:0000256" key="2">
    <source>
        <dbReference type="ARBA" id="ARBA00022475"/>
    </source>
</evidence>
<dbReference type="InterPro" id="IPR050545">
    <property type="entry name" value="Mycobact_MmpL"/>
</dbReference>
<feature type="transmembrane region" description="Helical" evidence="6">
    <location>
        <begin position="322"/>
        <end position="343"/>
    </location>
</feature>
<feature type="transmembrane region" description="Helical" evidence="6">
    <location>
        <begin position="296"/>
        <end position="316"/>
    </location>
</feature>
<sequence>MENIFVLIYRYFKTHRLVFWSCFVLAFGIPALIASRLHLEEDITSIIPKDEKTRELNEIFQQSKLLDKMILTIKSTDPATTTTDSLVVLADELAEKVNASLSQYVSEVAHQVEEDVTFSLFDNIHEHLPVFLEPRDYASIDSLITQEGVRATLERNYRTLTSPAGLALKQFIAKDPSGISSPALKKLQLLQYDQQFELYDNHIITRDGRQLILFITPAFPKNNTGKNAEFLNGLDKVIDSLQLNHPGFTVSYFGGTAVAVGNAVQLRQDTMLTQGITVIFLILFFALYFRRKSAPVLILVPALFGALLSLAAITLIKGSISVIALGTGSIILGIAVNYSLHVFNHHRHRPDMEEVLHDLSHPMTIGSITTIGGFLCLQFVQSEMLRDLGLFAAFSLIGASLASLVFLPQLIRVPNTGSKHREGWLDRLAAYRIESNKKLVWLILGLTIFFAFFVKDVGFEPDMNRMNYMSPRLKQSEQEVNQLNAFALQSVYVVSKGTTLEEALQHNEKVVARLNELADQKIVRKYSGLASVLVSDSLQRLRILKWNAYWTPERKQQLLENLKREGAAIGFSPKSIEPAAQMLEKPFTMMDDSVALAMSSSLVESYVIRQPGVVKVLTMVKTSPEHKEDIFKAFDQTDNVSVLDMQYVTGRLVDMVRNDFNSISWMVAAIVFVVLLISFGRIELALIAFIPMMITWIWILGIMGLAGIKFNIVNIIISALIFGLGDDYSLFTLDGLLQEYKTGKKNSSSFRSSIFLSAVTTVAGLGVLIFAKHPSLKSIALIAITGILCVVLISQVLIPVLFRALISNRTSKGQPPFTLWSLFKSVFAFFYFVLGSLLLTVTGFLLVKLNPFAKEKSKYIFHWLISKLAWSMMYIMGNVKKKIINPGNEQFKEPAVIVSNHQSFLDILSLIMLNPKIILLTNDWVWNSPVFGFVVRMADYYPVAKGVETSVEKLADRMKHGYSIAVFPEGTRSYDGTMKRFHKGAFYLAEQLQADILPILLHGTGYTMSKGDFMLKDGTITIEYLPRVKAADTAYGNGYAEKTKRISRAFKQAYMERREQYEHTHWFREQLISCYLYKGPVLEWYMRIKTLLEKDYERFDQLVPRQGRILDIGCGYGFMSYMLHFAGPDRDITGLDYDEDKIATANHCYSRNEKIRFVQGDVLTFHFEPYDTILVCDMLHYLPPTLQEQVILTCMQHLNQGGRLIIREGNAEMENRHRGTKLTEFFSTKVFGFNKTRQEGLSFMSGSTIRGLAGANGFNCDEIDESGRTSNIIFVLEKKEGSHAD</sequence>
<dbReference type="SUPFAM" id="SSF53335">
    <property type="entry name" value="S-adenosyl-L-methionine-dependent methyltransferases"/>
    <property type="match status" value="1"/>
</dbReference>
<keyword evidence="9" id="KW-1185">Reference proteome</keyword>
<reference evidence="8 9" key="1">
    <citation type="submission" date="2016-07" db="EMBL/GenBank/DDBJ databases">
        <title>Genome analysis of Flavihumibacter stibioxidans YS-17.</title>
        <authorList>
            <person name="Shi K."/>
            <person name="Han Y."/>
            <person name="Wang G."/>
        </authorList>
    </citation>
    <scope>NUCLEOTIDE SEQUENCE [LARGE SCALE GENOMIC DNA]</scope>
    <source>
        <strain evidence="8 9">YS-17</strain>
    </source>
</reference>
<feature type="transmembrane region" description="Helical" evidence="6">
    <location>
        <begin position="859"/>
        <end position="877"/>
    </location>
</feature>
<dbReference type="SMART" id="SM00563">
    <property type="entry name" value="PlsC"/>
    <property type="match status" value="1"/>
</dbReference>
<dbReference type="PANTHER" id="PTHR33406:SF13">
    <property type="entry name" value="MEMBRANE PROTEIN YDFJ"/>
    <property type="match status" value="1"/>
</dbReference>
<keyword evidence="8" id="KW-0012">Acyltransferase</keyword>
<evidence type="ECO:0000259" key="7">
    <source>
        <dbReference type="SMART" id="SM00563"/>
    </source>
</evidence>
<dbReference type="EMBL" id="MBUA01000023">
    <property type="protein sequence ID" value="MBC6491903.1"/>
    <property type="molecule type" value="Genomic_DNA"/>
</dbReference>
<feature type="transmembrane region" description="Helical" evidence="6">
    <location>
        <begin position="778"/>
        <end position="806"/>
    </location>
</feature>
<dbReference type="InterPro" id="IPR002123">
    <property type="entry name" value="Plipid/glycerol_acylTrfase"/>
</dbReference>
<evidence type="ECO:0000313" key="9">
    <source>
        <dbReference type="Proteomes" id="UP000765802"/>
    </source>
</evidence>
<dbReference type="CDD" id="cd07989">
    <property type="entry name" value="LPLAT_AGPAT-like"/>
    <property type="match status" value="1"/>
</dbReference>
<dbReference type="Proteomes" id="UP000765802">
    <property type="component" value="Unassembled WGS sequence"/>
</dbReference>
<keyword evidence="3 6" id="KW-0812">Transmembrane</keyword>
<dbReference type="CDD" id="cd02440">
    <property type="entry name" value="AdoMet_MTases"/>
    <property type="match status" value="1"/>
</dbReference>
<keyword evidence="2" id="KW-1003">Cell membrane</keyword>
<dbReference type="GO" id="GO:0016746">
    <property type="term" value="F:acyltransferase activity"/>
    <property type="evidence" value="ECO:0007669"/>
    <property type="project" value="UniProtKB-KW"/>
</dbReference>
<proteinExistence type="predicted"/>
<evidence type="ECO:0000256" key="6">
    <source>
        <dbReference type="SAM" id="Phobius"/>
    </source>
</evidence>
<dbReference type="SUPFAM" id="SSF69593">
    <property type="entry name" value="Glycerol-3-phosphate (1)-acyltransferase"/>
    <property type="match status" value="1"/>
</dbReference>
<evidence type="ECO:0000256" key="3">
    <source>
        <dbReference type="ARBA" id="ARBA00022692"/>
    </source>
</evidence>
<protein>
    <submittedName>
        <fullName evidence="8">Glycerol acyltransferase</fullName>
    </submittedName>
</protein>
<evidence type="ECO:0000256" key="5">
    <source>
        <dbReference type="ARBA" id="ARBA00023136"/>
    </source>
</evidence>
<dbReference type="Gene3D" id="1.20.1640.10">
    <property type="entry name" value="Multidrug efflux transporter AcrB transmembrane domain"/>
    <property type="match status" value="2"/>
</dbReference>
<feature type="transmembrane region" description="Helical" evidence="6">
    <location>
        <begin position="660"/>
        <end position="679"/>
    </location>
</feature>
<feature type="transmembrane region" description="Helical" evidence="6">
    <location>
        <begin position="753"/>
        <end position="771"/>
    </location>
</feature>
<feature type="transmembrane region" description="Helical" evidence="6">
    <location>
        <begin position="439"/>
        <end position="459"/>
    </location>
</feature>
<feature type="transmembrane region" description="Helical" evidence="6">
    <location>
        <begin position="826"/>
        <end position="847"/>
    </location>
</feature>
<dbReference type="InterPro" id="IPR004869">
    <property type="entry name" value="MMPL_dom"/>
</dbReference>
<organism evidence="8 9">
    <name type="scientific">Flavihumibacter stibioxidans</name>
    <dbReference type="NCBI Taxonomy" id="1834163"/>
    <lineage>
        <taxon>Bacteria</taxon>
        <taxon>Pseudomonadati</taxon>
        <taxon>Bacteroidota</taxon>
        <taxon>Chitinophagia</taxon>
        <taxon>Chitinophagales</taxon>
        <taxon>Chitinophagaceae</taxon>
        <taxon>Flavihumibacter</taxon>
    </lineage>
</organism>
<feature type="transmembrane region" description="Helical" evidence="6">
    <location>
        <begin position="388"/>
        <end position="411"/>
    </location>
</feature>
<feature type="transmembrane region" description="Helical" evidence="6">
    <location>
        <begin position="712"/>
        <end position="733"/>
    </location>
</feature>
<keyword evidence="8" id="KW-0808">Transferase</keyword>